<evidence type="ECO:0000313" key="1">
    <source>
        <dbReference type="EMBL" id="KJE23084.1"/>
    </source>
</evidence>
<evidence type="ECO:0000313" key="2">
    <source>
        <dbReference type="Proteomes" id="UP000032545"/>
    </source>
</evidence>
<dbReference type="EMBL" id="JYFN01000016">
    <property type="protein sequence ID" value="KJE23084.1"/>
    <property type="molecule type" value="Genomic_DNA"/>
</dbReference>
<comment type="caution">
    <text evidence="1">The sequence shown here is derived from an EMBL/GenBank/DDBJ whole genome shotgun (WGS) entry which is preliminary data.</text>
</comment>
<protein>
    <submittedName>
        <fullName evidence="1">Uncharacterized protein</fullName>
    </submittedName>
</protein>
<organism evidence="1 2">
    <name type="scientific">Frankia torreyi</name>
    <dbReference type="NCBI Taxonomy" id="1856"/>
    <lineage>
        <taxon>Bacteria</taxon>
        <taxon>Bacillati</taxon>
        <taxon>Actinomycetota</taxon>
        <taxon>Actinomycetes</taxon>
        <taxon>Frankiales</taxon>
        <taxon>Frankiaceae</taxon>
        <taxon>Frankia</taxon>
    </lineage>
</organism>
<name>A0A0D8BGI0_9ACTN</name>
<accession>A0A0D8BGI0</accession>
<keyword evidence="2" id="KW-1185">Reference proteome</keyword>
<dbReference type="AlphaFoldDB" id="A0A0D8BGI0"/>
<gene>
    <name evidence="1" type="ORF">FF36_02512</name>
</gene>
<dbReference type="PATRIC" id="fig|1502723.3.peg.1607"/>
<reference evidence="2" key="1">
    <citation type="submission" date="2015-02" db="EMBL/GenBank/DDBJ databases">
        <title>Draft Genome of Frankia sp. CpI1-S.</title>
        <authorList>
            <person name="Oshone R.T."/>
            <person name="Ngom M."/>
            <person name="Ghodhbane-Gtari F."/>
            <person name="Gtari M."/>
            <person name="Morris K."/>
            <person name="Thomas K."/>
            <person name="Sen A."/>
            <person name="Tisa L.S."/>
        </authorList>
    </citation>
    <scope>NUCLEOTIDE SEQUENCE [LARGE SCALE GENOMIC DNA]</scope>
    <source>
        <strain evidence="2">CpI1-S</strain>
    </source>
</reference>
<sequence length="220" mass="23600">MAVSRDAALAAVRAALDTLSDVYVDAATESDLYEAALLTEAVRAARDAGGTVLLTNDGHSRPRAVVFRRSPGNLWNQQFTYAKVTFSPTRILEIHLGVFVLATSGVPHECDVAVLDHDEAQRSRQANVHPRASKLIAAIEAKNYSAPPGLNIGRSFLGLSTELGPGKSFLAFPSSHARSVETLLAKRSSECFSGVVPASPDADGLRKHIEKKIKNWVVQG</sequence>
<proteinExistence type="predicted"/>
<dbReference type="RefSeq" id="WP_044885173.1">
    <property type="nucleotide sequence ID" value="NZ_JYFN01000016.1"/>
</dbReference>
<dbReference type="Proteomes" id="UP000032545">
    <property type="component" value="Unassembled WGS sequence"/>
</dbReference>
<reference evidence="1 2" key="2">
    <citation type="journal article" date="2016" name="Genome Announc.">
        <title>Permanent Draft Genome Sequences for Two Variants of Frankia sp. Strain CpI1, the First Frankia Strain Isolated from Root Nodules of Comptonia peregrina.</title>
        <authorList>
            <person name="Oshone R."/>
            <person name="Hurst S.G.IV."/>
            <person name="Abebe-Akele F."/>
            <person name="Simpson S."/>
            <person name="Morris K."/>
            <person name="Thomas W.K."/>
            <person name="Tisa L.S."/>
        </authorList>
    </citation>
    <scope>NUCLEOTIDE SEQUENCE [LARGE SCALE GENOMIC DNA]</scope>
    <source>
        <strain evidence="2">CpI1-S</strain>
    </source>
</reference>
<dbReference type="OrthoDB" id="7833995at2"/>